<accession>A0A4C2ADH7</accession>
<protein>
    <submittedName>
        <fullName evidence="2">Uncharacterized protein</fullName>
    </submittedName>
</protein>
<feature type="compositionally biased region" description="Pro residues" evidence="1">
    <location>
        <begin position="169"/>
        <end position="182"/>
    </location>
</feature>
<evidence type="ECO:0000256" key="1">
    <source>
        <dbReference type="SAM" id="MobiDB-lite"/>
    </source>
</evidence>
<dbReference type="AlphaFoldDB" id="A0A4C2ADH7"/>
<name>A0A4C2ADH7_EUMVA</name>
<gene>
    <name evidence="2" type="ORF">EVAR_70595_1</name>
</gene>
<sequence length="194" mass="20969">MRLRGIVSTTRHNCLSKAAGVTSVLRTALTCARGRRRHLPPEPPTCARAACLQLMNTYATGCVMRYNYDLLKTVTNKKITRMPVKGEPACATGDTRRACASTVATDLISIHTVIRVSLLNTSHSPHGDPMCCDTTCRSELFKRTLTCGECVKSAGGKRSGRRHCSRGDPVPPPPPPPPPPRGQRPGGRSDLAVR</sequence>
<dbReference type="EMBL" id="BGZK01002907">
    <property type="protein sequence ID" value="GBP97259.1"/>
    <property type="molecule type" value="Genomic_DNA"/>
</dbReference>
<keyword evidence="3" id="KW-1185">Reference proteome</keyword>
<evidence type="ECO:0000313" key="2">
    <source>
        <dbReference type="EMBL" id="GBP97259.1"/>
    </source>
</evidence>
<organism evidence="2 3">
    <name type="scientific">Eumeta variegata</name>
    <name type="common">Bagworm moth</name>
    <name type="synonym">Eumeta japonica</name>
    <dbReference type="NCBI Taxonomy" id="151549"/>
    <lineage>
        <taxon>Eukaryota</taxon>
        <taxon>Metazoa</taxon>
        <taxon>Ecdysozoa</taxon>
        <taxon>Arthropoda</taxon>
        <taxon>Hexapoda</taxon>
        <taxon>Insecta</taxon>
        <taxon>Pterygota</taxon>
        <taxon>Neoptera</taxon>
        <taxon>Endopterygota</taxon>
        <taxon>Lepidoptera</taxon>
        <taxon>Glossata</taxon>
        <taxon>Ditrysia</taxon>
        <taxon>Tineoidea</taxon>
        <taxon>Psychidae</taxon>
        <taxon>Oiketicinae</taxon>
        <taxon>Eumeta</taxon>
    </lineage>
</organism>
<feature type="region of interest" description="Disordered" evidence="1">
    <location>
        <begin position="153"/>
        <end position="194"/>
    </location>
</feature>
<dbReference type="Proteomes" id="UP000299102">
    <property type="component" value="Unassembled WGS sequence"/>
</dbReference>
<evidence type="ECO:0000313" key="3">
    <source>
        <dbReference type="Proteomes" id="UP000299102"/>
    </source>
</evidence>
<reference evidence="2 3" key="1">
    <citation type="journal article" date="2019" name="Commun. Biol.">
        <title>The bagworm genome reveals a unique fibroin gene that provides high tensile strength.</title>
        <authorList>
            <person name="Kono N."/>
            <person name="Nakamura H."/>
            <person name="Ohtoshi R."/>
            <person name="Tomita M."/>
            <person name="Numata K."/>
            <person name="Arakawa K."/>
        </authorList>
    </citation>
    <scope>NUCLEOTIDE SEQUENCE [LARGE SCALE GENOMIC DNA]</scope>
</reference>
<comment type="caution">
    <text evidence="2">The sequence shown here is derived from an EMBL/GenBank/DDBJ whole genome shotgun (WGS) entry which is preliminary data.</text>
</comment>
<proteinExistence type="predicted"/>